<accession>A0A3B0U4H2</accession>
<dbReference type="Pfam" id="PF19617">
    <property type="entry name" value="DUF6122"/>
    <property type="match status" value="1"/>
</dbReference>
<protein>
    <submittedName>
        <fullName evidence="2">Uncharacterized protein</fullName>
    </submittedName>
</protein>
<dbReference type="InterPro" id="IPR046125">
    <property type="entry name" value="DUF6122"/>
</dbReference>
<feature type="non-terminal residue" evidence="2">
    <location>
        <position position="48"/>
    </location>
</feature>
<keyword evidence="1" id="KW-0472">Membrane</keyword>
<keyword evidence="1" id="KW-0812">Transmembrane</keyword>
<gene>
    <name evidence="2" type="ORF">MNBD_BACTEROID04-1818</name>
</gene>
<organism evidence="2">
    <name type="scientific">hydrothermal vent metagenome</name>
    <dbReference type="NCBI Taxonomy" id="652676"/>
    <lineage>
        <taxon>unclassified sequences</taxon>
        <taxon>metagenomes</taxon>
        <taxon>ecological metagenomes</taxon>
    </lineage>
</organism>
<keyword evidence="1" id="KW-1133">Transmembrane helix</keyword>
<name>A0A3B0U4H2_9ZZZZ</name>
<sequence>MHFLLPGAIAYLFFRKNWKKVWVIFILTMLIDVDHLLATPIFDSNRCS</sequence>
<evidence type="ECO:0000256" key="1">
    <source>
        <dbReference type="SAM" id="Phobius"/>
    </source>
</evidence>
<reference evidence="2" key="1">
    <citation type="submission" date="2018-06" db="EMBL/GenBank/DDBJ databases">
        <authorList>
            <person name="Zhirakovskaya E."/>
        </authorList>
    </citation>
    <scope>NUCLEOTIDE SEQUENCE</scope>
</reference>
<dbReference type="EMBL" id="UOER01000528">
    <property type="protein sequence ID" value="VAW25911.1"/>
    <property type="molecule type" value="Genomic_DNA"/>
</dbReference>
<evidence type="ECO:0000313" key="2">
    <source>
        <dbReference type="EMBL" id="VAW25911.1"/>
    </source>
</evidence>
<proteinExistence type="predicted"/>
<feature type="transmembrane region" description="Helical" evidence="1">
    <location>
        <begin position="21"/>
        <end position="42"/>
    </location>
</feature>
<dbReference type="AlphaFoldDB" id="A0A3B0U4H2"/>